<name>A0A087CTF1_9BIFI</name>
<dbReference type="SUPFAM" id="SSF53448">
    <property type="entry name" value="Nucleotide-diphospho-sugar transferases"/>
    <property type="match status" value="1"/>
</dbReference>
<dbReference type="InterPro" id="IPR007577">
    <property type="entry name" value="GlycoTrfase_DXD_sugar-bd_CS"/>
</dbReference>
<comment type="caution">
    <text evidence="2">The sequence shown here is derived from an EMBL/GenBank/DDBJ whole genome shotgun (WGS) entry which is preliminary data.</text>
</comment>
<keyword evidence="1 2" id="KW-0808">Transferase</keyword>
<evidence type="ECO:0000256" key="1">
    <source>
        <dbReference type="ARBA" id="ARBA00022679"/>
    </source>
</evidence>
<keyword evidence="2" id="KW-0328">Glycosyltransferase</keyword>
<dbReference type="PANTHER" id="PTHR32385">
    <property type="entry name" value="MANNOSYL PHOSPHORYLINOSITOL CERAMIDE SYNTHASE"/>
    <property type="match status" value="1"/>
</dbReference>
<proteinExistence type="predicted"/>
<sequence>MIPRIIHYCWFGGKPLPHDVKQCIKSWKKHCPDYKIIRWDESNFDINAHPFCQAAYQAQAWAFVSDYARLKIVYEYGGIYLDTDVELLKKLDPLLVHECYLGIEQIIQLCNTGLGFGAVRGNAVIGKMLEQYDKVPFSLEKKYEIACPNLNNRVISDLGYIFCEEITNVKGATIYPPKYFDPLAPGSRAKNLLCNETYSIHHYSNSWGTSKERLKRKLVRLIGDEKVSKIKRVLDA</sequence>
<protein>
    <submittedName>
        <fullName evidence="2">Mannosyltransferase</fullName>
    </submittedName>
</protein>
<dbReference type="RefSeq" id="WP_081885320.1">
    <property type="nucleotide sequence ID" value="NZ_JDTM01000026.1"/>
</dbReference>
<dbReference type="InterPro" id="IPR051706">
    <property type="entry name" value="Glycosyltransferase_domain"/>
</dbReference>
<dbReference type="GO" id="GO:0016020">
    <property type="term" value="C:membrane"/>
    <property type="evidence" value="ECO:0007669"/>
    <property type="project" value="GOC"/>
</dbReference>
<organism evidence="2 3">
    <name type="scientific">Bifidobacterium pullorum subsp. saeculare DSM 6531 = LMG 14934</name>
    <dbReference type="NCBI Taxonomy" id="1437611"/>
    <lineage>
        <taxon>Bacteria</taxon>
        <taxon>Bacillati</taxon>
        <taxon>Actinomycetota</taxon>
        <taxon>Actinomycetes</taxon>
        <taxon>Bifidobacteriales</taxon>
        <taxon>Bifidobacteriaceae</taxon>
        <taxon>Bifidobacterium</taxon>
    </lineage>
</organism>
<gene>
    <name evidence="2" type="ORF">BSAE_1664</name>
</gene>
<reference evidence="2 3" key="1">
    <citation type="submission" date="2014-03" db="EMBL/GenBank/DDBJ databases">
        <title>Genomics of Bifidobacteria.</title>
        <authorList>
            <person name="Ventura M."/>
            <person name="Milani C."/>
            <person name="Lugli G.A."/>
        </authorList>
    </citation>
    <scope>NUCLEOTIDE SEQUENCE [LARGE SCALE GENOMIC DNA]</scope>
    <source>
        <strain evidence="2 3">LMG 14934</strain>
    </source>
</reference>
<evidence type="ECO:0000313" key="3">
    <source>
        <dbReference type="Proteomes" id="UP000029040"/>
    </source>
</evidence>
<dbReference type="Proteomes" id="UP000029040">
    <property type="component" value="Unassembled WGS sequence"/>
</dbReference>
<dbReference type="Gene3D" id="3.90.550.20">
    <property type="match status" value="1"/>
</dbReference>
<dbReference type="InterPro" id="IPR029044">
    <property type="entry name" value="Nucleotide-diphossugar_trans"/>
</dbReference>
<dbReference type="EMBL" id="JGZM01000006">
    <property type="protein sequence ID" value="KFI86551.1"/>
    <property type="molecule type" value="Genomic_DNA"/>
</dbReference>
<evidence type="ECO:0000313" key="2">
    <source>
        <dbReference type="EMBL" id="KFI86551.1"/>
    </source>
</evidence>
<dbReference type="GO" id="GO:0051999">
    <property type="term" value="P:mannosyl-inositol phosphorylceramide biosynthetic process"/>
    <property type="evidence" value="ECO:0007669"/>
    <property type="project" value="TreeGrafter"/>
</dbReference>
<dbReference type="GO" id="GO:0000030">
    <property type="term" value="F:mannosyltransferase activity"/>
    <property type="evidence" value="ECO:0007669"/>
    <property type="project" value="TreeGrafter"/>
</dbReference>
<dbReference type="PANTHER" id="PTHR32385:SF15">
    <property type="entry name" value="INOSITOL PHOSPHOCERAMIDE MANNOSYLTRANSFERASE 1"/>
    <property type="match status" value="1"/>
</dbReference>
<dbReference type="AlphaFoldDB" id="A0A087CTF1"/>
<accession>A0A087CTF1</accession>
<dbReference type="Pfam" id="PF04488">
    <property type="entry name" value="Gly_transf_sug"/>
    <property type="match status" value="1"/>
</dbReference>